<evidence type="ECO:0000313" key="5">
    <source>
        <dbReference type="EMBL" id="RNJ41297.1"/>
    </source>
</evidence>
<dbReference type="Pfam" id="PF01464">
    <property type="entry name" value="SLT"/>
    <property type="match status" value="1"/>
</dbReference>
<dbReference type="AlphaFoldDB" id="A0A3M9WZR5"/>
<feature type="domain" description="Transglycosylase SLT" evidence="4">
    <location>
        <begin position="83"/>
        <end position="179"/>
    </location>
</feature>
<comment type="caution">
    <text evidence="5">The sequence shown here is derived from an EMBL/GenBank/DDBJ whole genome shotgun (WGS) entry which is preliminary data.</text>
</comment>
<gene>
    <name evidence="5" type="ORF">DNR46_35020</name>
</gene>
<reference evidence="5 6" key="1">
    <citation type="journal article" date="2018" name="Mol. Plant Microbe Interact.">
        <title>Taxonomically Different Co-Microsymbionts of a Relict Legume, Oxytropis popoviana, Have Complementary Sets of Symbiotic Genes and Together Increase the Efficiency of Plant Nodulation.</title>
        <authorList>
            <person name="Safronova V."/>
            <person name="Belimov A."/>
            <person name="Sazanova A."/>
            <person name="Chirak E."/>
            <person name="Verkhozina A."/>
            <person name="Kuznetsova I."/>
            <person name="Andronov E."/>
            <person name="Puhalsky J."/>
            <person name="Tikhonovich I."/>
        </authorList>
    </citation>
    <scope>NUCLEOTIDE SEQUENCE [LARGE SCALE GENOMIC DNA]</scope>
    <source>
        <strain evidence="5 6">Opo-235</strain>
    </source>
</reference>
<evidence type="ECO:0000256" key="2">
    <source>
        <dbReference type="SAM" id="MobiDB-lite"/>
    </source>
</evidence>
<comment type="similarity">
    <text evidence="1">Belongs to the virb1 family.</text>
</comment>
<feature type="signal peptide" evidence="3">
    <location>
        <begin position="1"/>
        <end position="35"/>
    </location>
</feature>
<dbReference type="SUPFAM" id="SSF53955">
    <property type="entry name" value="Lysozyme-like"/>
    <property type="match status" value="1"/>
</dbReference>
<dbReference type="EMBL" id="QKOD01000022">
    <property type="protein sequence ID" value="RNJ41297.1"/>
    <property type="molecule type" value="Genomic_DNA"/>
</dbReference>
<feature type="chain" id="PRO_5018031554" description="Transglycosylase SLT domain-containing protein" evidence="3">
    <location>
        <begin position="36"/>
        <end position="244"/>
    </location>
</feature>
<name>A0A3M9WZR5_9HYPH</name>
<dbReference type="InterPro" id="IPR023346">
    <property type="entry name" value="Lysozyme-like_dom_sf"/>
</dbReference>
<evidence type="ECO:0000313" key="6">
    <source>
        <dbReference type="Proteomes" id="UP000275436"/>
    </source>
</evidence>
<proteinExistence type="inferred from homology"/>
<dbReference type="Proteomes" id="UP000275436">
    <property type="component" value="Unassembled WGS sequence"/>
</dbReference>
<evidence type="ECO:0000259" key="4">
    <source>
        <dbReference type="Pfam" id="PF01464"/>
    </source>
</evidence>
<dbReference type="Gene3D" id="1.10.530.10">
    <property type="match status" value="1"/>
</dbReference>
<protein>
    <recommendedName>
        <fullName evidence="4">Transglycosylase SLT domain-containing protein</fullName>
    </recommendedName>
</protein>
<evidence type="ECO:0000256" key="3">
    <source>
        <dbReference type="SAM" id="SignalP"/>
    </source>
</evidence>
<accession>A0A3M9WZR5</accession>
<evidence type="ECO:0000256" key="1">
    <source>
        <dbReference type="ARBA" id="ARBA00009387"/>
    </source>
</evidence>
<organism evidence="5 6">
    <name type="scientific">Mesorhizobium japonicum</name>
    <dbReference type="NCBI Taxonomy" id="2066070"/>
    <lineage>
        <taxon>Bacteria</taxon>
        <taxon>Pseudomonadati</taxon>
        <taxon>Pseudomonadota</taxon>
        <taxon>Alphaproteobacteria</taxon>
        <taxon>Hyphomicrobiales</taxon>
        <taxon>Phyllobacteriaceae</taxon>
        <taxon>Mesorhizobium</taxon>
    </lineage>
</organism>
<dbReference type="InterPro" id="IPR008258">
    <property type="entry name" value="Transglycosylase_SLT_dom_1"/>
</dbReference>
<sequence length="244" mass="25071">MAPSIISARGSKMLRPLPILLSALLVVGQARVAQANSFDQDANSCDLNDKTTLLSLCKNGAGLPSYPSTQEMMERNPNIANMIVDAATKYGVDPKLALAVSAHEGAMSACAGSFSGVLGPMQLTGATGRAYGMDRGILSENIEGGVMTLRDAVKSCGGTSGIRCLADRYNGSTESQRRNWTNDVNRRYAGLNSAGQSIPQGCGAQAVCQMGPGDFPTPNGGDTKLASSAPGPAGSDINVASGQV</sequence>
<keyword evidence="3" id="KW-0732">Signal</keyword>
<feature type="region of interest" description="Disordered" evidence="2">
    <location>
        <begin position="213"/>
        <end position="244"/>
    </location>
</feature>